<evidence type="ECO:0000256" key="2">
    <source>
        <dbReference type="ARBA" id="ARBA00022723"/>
    </source>
</evidence>
<dbReference type="GO" id="GO:0006351">
    <property type="term" value="P:DNA-templated transcription"/>
    <property type="evidence" value="ECO:0007669"/>
    <property type="project" value="InterPro"/>
</dbReference>
<gene>
    <name evidence="10" type="ORF">NLU13_2667</name>
</gene>
<evidence type="ECO:0000313" key="11">
    <source>
        <dbReference type="Proteomes" id="UP001175261"/>
    </source>
</evidence>
<dbReference type="CDD" id="cd12148">
    <property type="entry name" value="fungal_TF_MHR"/>
    <property type="match status" value="1"/>
</dbReference>
<dbReference type="InterPro" id="IPR036864">
    <property type="entry name" value="Zn2-C6_fun-type_DNA-bd_sf"/>
</dbReference>
<dbReference type="SUPFAM" id="SSF57701">
    <property type="entry name" value="Zn2/Cys6 DNA-binding domain"/>
    <property type="match status" value="1"/>
</dbReference>
<keyword evidence="11" id="KW-1185">Reference proteome</keyword>
<sequence length="666" mass="74049">MDTPVSGHRMVLESHPARARASCSRCYKRKKKCDRTLPLCRNCHSARVRCSFEDDQGETASYPIDYVRRLEERIRALESAGIPGAQPGSQAEPPIPSSPTNDFQLAAEVNHLPQPSAPDPSMSFLTADPPLSQNGPGTGSASRGAPGPTFVEELRTLSLEATAERHLGSTSGLSFAKLTQTVLRRLTPDKADFVFINYQENTAGASLFDLNSPSDLFGDSVLQGLSESISVHPVLFGDLFLADITESDSATLSTLSWPCDESHVRRLVDFYFAHSHTLYPILRKSEIMRTLGSIRSNPQRLDEQPPLDIFRLWMVLAIGSTAYSSISLTDESESRLYYSKALQYSEQALGADDMSALEVIMLQVSYSFFNQLGPNTWFLVGTAARLALGMGLHTASTYAALPAEVAERCKRVFFSIYMMDRVVSVALGRPFAIHDDDVDVEDFSTLEDGEPESGSSASDLGQPSSLAVPLHILALRRIASKISGQIYSIRRSANVSDEQREGILSSLHQELLAWRRNMPFPLPDYQEGVPHLTTTWYDFNYYTHLAMIYRPSPLCPVLDVRRIKILETAASMSIRQAHSMHQQHRLAYNWLNFLSLFTSTISLVYAVTAQPDDLPTVLRETRAIDDLDLALNLFDTLGTKFVAATKIRNMIQEISKRYKGIRVAHE</sequence>
<keyword evidence="4" id="KW-0805">Transcription regulation</keyword>
<keyword evidence="6" id="KW-0804">Transcription</keyword>
<keyword evidence="7" id="KW-0539">Nucleus</keyword>
<organism evidence="10 11">
    <name type="scientific">Sarocladium strictum</name>
    <name type="common">Black bundle disease fungus</name>
    <name type="synonym">Acremonium strictum</name>
    <dbReference type="NCBI Taxonomy" id="5046"/>
    <lineage>
        <taxon>Eukaryota</taxon>
        <taxon>Fungi</taxon>
        <taxon>Dikarya</taxon>
        <taxon>Ascomycota</taxon>
        <taxon>Pezizomycotina</taxon>
        <taxon>Sordariomycetes</taxon>
        <taxon>Hypocreomycetidae</taxon>
        <taxon>Hypocreales</taxon>
        <taxon>Sarocladiaceae</taxon>
        <taxon>Sarocladium</taxon>
    </lineage>
</organism>
<evidence type="ECO:0000256" key="1">
    <source>
        <dbReference type="ARBA" id="ARBA00004123"/>
    </source>
</evidence>
<feature type="domain" description="Zn(2)-C6 fungal-type" evidence="9">
    <location>
        <begin position="22"/>
        <end position="52"/>
    </location>
</feature>
<evidence type="ECO:0000256" key="4">
    <source>
        <dbReference type="ARBA" id="ARBA00023015"/>
    </source>
</evidence>
<dbReference type="SMART" id="SM00066">
    <property type="entry name" value="GAL4"/>
    <property type="match status" value="1"/>
</dbReference>
<evidence type="ECO:0000313" key="10">
    <source>
        <dbReference type="EMBL" id="KAK0389091.1"/>
    </source>
</evidence>
<name>A0AA39GKX2_SARSR</name>
<evidence type="ECO:0000256" key="3">
    <source>
        <dbReference type="ARBA" id="ARBA00022833"/>
    </source>
</evidence>
<dbReference type="PANTHER" id="PTHR47782:SF12">
    <property type="entry name" value="ZN(II)2CYS6 TRANSCRIPTION FACTOR (EUROFUNG)"/>
    <property type="match status" value="1"/>
</dbReference>
<keyword evidence="5" id="KW-0238">DNA-binding</keyword>
<keyword evidence="2" id="KW-0479">Metal-binding</keyword>
<keyword evidence="3" id="KW-0862">Zinc</keyword>
<evidence type="ECO:0000256" key="7">
    <source>
        <dbReference type="ARBA" id="ARBA00023242"/>
    </source>
</evidence>
<dbReference type="GO" id="GO:0045944">
    <property type="term" value="P:positive regulation of transcription by RNA polymerase II"/>
    <property type="evidence" value="ECO:0007669"/>
    <property type="project" value="TreeGrafter"/>
</dbReference>
<dbReference type="InterPro" id="IPR052202">
    <property type="entry name" value="Yeast_MetPath_Reg"/>
</dbReference>
<feature type="compositionally biased region" description="Polar residues" evidence="8">
    <location>
        <begin position="131"/>
        <end position="141"/>
    </location>
</feature>
<comment type="caution">
    <text evidence="10">The sequence shown here is derived from an EMBL/GenBank/DDBJ whole genome shotgun (WGS) entry which is preliminary data.</text>
</comment>
<dbReference type="Gene3D" id="4.10.240.10">
    <property type="entry name" value="Zn(2)-C6 fungal-type DNA-binding domain"/>
    <property type="match status" value="1"/>
</dbReference>
<evidence type="ECO:0000259" key="9">
    <source>
        <dbReference type="PROSITE" id="PS50048"/>
    </source>
</evidence>
<dbReference type="InterPro" id="IPR001138">
    <property type="entry name" value="Zn2Cys6_DnaBD"/>
</dbReference>
<dbReference type="EMBL" id="JAPDFR010000002">
    <property type="protein sequence ID" value="KAK0389091.1"/>
    <property type="molecule type" value="Genomic_DNA"/>
</dbReference>
<evidence type="ECO:0000256" key="5">
    <source>
        <dbReference type="ARBA" id="ARBA00023125"/>
    </source>
</evidence>
<dbReference type="GO" id="GO:0000981">
    <property type="term" value="F:DNA-binding transcription factor activity, RNA polymerase II-specific"/>
    <property type="evidence" value="ECO:0007669"/>
    <property type="project" value="InterPro"/>
</dbReference>
<dbReference type="PANTHER" id="PTHR47782">
    <property type="entry name" value="ZN(II)2CYS6 TRANSCRIPTION FACTOR (EUROFUNG)-RELATED"/>
    <property type="match status" value="1"/>
</dbReference>
<protein>
    <recommendedName>
        <fullName evidence="9">Zn(2)-C6 fungal-type domain-containing protein</fullName>
    </recommendedName>
</protein>
<dbReference type="GO" id="GO:0043565">
    <property type="term" value="F:sequence-specific DNA binding"/>
    <property type="evidence" value="ECO:0007669"/>
    <property type="project" value="TreeGrafter"/>
</dbReference>
<feature type="region of interest" description="Disordered" evidence="8">
    <location>
        <begin position="80"/>
        <end position="148"/>
    </location>
</feature>
<dbReference type="PROSITE" id="PS50048">
    <property type="entry name" value="ZN2_CY6_FUNGAL_2"/>
    <property type="match status" value="1"/>
</dbReference>
<reference evidence="10" key="1">
    <citation type="submission" date="2022-10" db="EMBL/GenBank/DDBJ databases">
        <title>Determination and structural analysis of whole genome sequence of Sarocladium strictum F4-1.</title>
        <authorList>
            <person name="Hu L."/>
            <person name="Jiang Y."/>
        </authorList>
    </citation>
    <scope>NUCLEOTIDE SEQUENCE</scope>
    <source>
        <strain evidence="10">F4-1</strain>
    </source>
</reference>
<comment type="subcellular location">
    <subcellularLocation>
        <location evidence="1">Nucleus</location>
    </subcellularLocation>
</comment>
<dbReference type="Pfam" id="PF00172">
    <property type="entry name" value="Zn_clus"/>
    <property type="match status" value="1"/>
</dbReference>
<accession>A0AA39GKX2</accession>
<dbReference type="SMART" id="SM00906">
    <property type="entry name" value="Fungal_trans"/>
    <property type="match status" value="1"/>
</dbReference>
<dbReference type="GO" id="GO:0005634">
    <property type="term" value="C:nucleus"/>
    <property type="evidence" value="ECO:0007669"/>
    <property type="project" value="UniProtKB-SubCell"/>
</dbReference>
<proteinExistence type="predicted"/>
<dbReference type="GO" id="GO:0008270">
    <property type="term" value="F:zinc ion binding"/>
    <property type="evidence" value="ECO:0007669"/>
    <property type="project" value="InterPro"/>
</dbReference>
<dbReference type="Pfam" id="PF04082">
    <property type="entry name" value="Fungal_trans"/>
    <property type="match status" value="1"/>
</dbReference>
<dbReference type="CDD" id="cd00067">
    <property type="entry name" value="GAL4"/>
    <property type="match status" value="1"/>
</dbReference>
<dbReference type="InterPro" id="IPR007219">
    <property type="entry name" value="XnlR_reg_dom"/>
</dbReference>
<evidence type="ECO:0000256" key="6">
    <source>
        <dbReference type="ARBA" id="ARBA00023163"/>
    </source>
</evidence>
<dbReference type="Proteomes" id="UP001175261">
    <property type="component" value="Unassembled WGS sequence"/>
</dbReference>
<dbReference type="AlphaFoldDB" id="A0AA39GKX2"/>
<evidence type="ECO:0000256" key="8">
    <source>
        <dbReference type="SAM" id="MobiDB-lite"/>
    </source>
</evidence>